<accession>A0A5K3FXE8</accession>
<sequence length="60" mass="6372">AIPCRSDFLFPLHEDTCDILGKAGGFGRERASAGDVELKTSPKSCQIVDGKLLLLPAQDA</sequence>
<evidence type="ECO:0000313" key="1">
    <source>
        <dbReference type="WBParaSite" id="MCU_012841-RB"/>
    </source>
</evidence>
<organism evidence="1">
    <name type="scientific">Mesocestoides corti</name>
    <name type="common">Flatworm</name>
    <dbReference type="NCBI Taxonomy" id="53468"/>
    <lineage>
        <taxon>Eukaryota</taxon>
        <taxon>Metazoa</taxon>
        <taxon>Spiralia</taxon>
        <taxon>Lophotrochozoa</taxon>
        <taxon>Platyhelminthes</taxon>
        <taxon>Cestoda</taxon>
        <taxon>Eucestoda</taxon>
        <taxon>Cyclophyllidea</taxon>
        <taxon>Mesocestoididae</taxon>
        <taxon>Mesocestoides</taxon>
    </lineage>
</organism>
<proteinExistence type="predicted"/>
<dbReference type="WBParaSite" id="MCU_012841-RB">
    <property type="protein sequence ID" value="MCU_012841-RB"/>
    <property type="gene ID" value="MCU_012841"/>
</dbReference>
<dbReference type="AlphaFoldDB" id="A0A5K3FXE8"/>
<protein>
    <submittedName>
        <fullName evidence="1">Secreted protein</fullName>
    </submittedName>
</protein>
<reference evidence="1" key="1">
    <citation type="submission" date="2019-11" db="UniProtKB">
        <authorList>
            <consortium name="WormBaseParasite"/>
        </authorList>
    </citation>
    <scope>IDENTIFICATION</scope>
</reference>
<name>A0A5K3FXE8_MESCO</name>